<keyword evidence="5 6" id="KW-0949">S-adenosyl-L-methionine</keyword>
<evidence type="ECO:0000256" key="2">
    <source>
        <dbReference type="ARBA" id="ARBA00022589"/>
    </source>
</evidence>
<dbReference type="Pfam" id="PF13847">
    <property type="entry name" value="Methyltransf_31"/>
    <property type="match status" value="1"/>
</dbReference>
<feature type="region of interest" description="SAM motif III" evidence="6">
    <location>
        <begin position="300"/>
        <end position="309"/>
    </location>
</feature>
<evidence type="ECO:0000256" key="3">
    <source>
        <dbReference type="ARBA" id="ARBA00022603"/>
    </source>
</evidence>
<evidence type="ECO:0000256" key="6">
    <source>
        <dbReference type="PROSITE-ProRule" id="PRU00914"/>
    </source>
</evidence>
<evidence type="ECO:0000313" key="9">
    <source>
        <dbReference type="Proteomes" id="UP001489004"/>
    </source>
</evidence>
<dbReference type="EMBL" id="JALJOR010000014">
    <property type="protein sequence ID" value="KAK9806354.1"/>
    <property type="molecule type" value="Genomic_DNA"/>
</dbReference>
<evidence type="ECO:0000259" key="7">
    <source>
        <dbReference type="Pfam" id="PF13847"/>
    </source>
</evidence>
<proteinExistence type="inferred from homology"/>
<dbReference type="InterPro" id="IPR050447">
    <property type="entry name" value="Erg6_SMT_methyltransf"/>
</dbReference>
<evidence type="ECO:0000256" key="1">
    <source>
        <dbReference type="ARBA" id="ARBA00004913"/>
    </source>
</evidence>
<evidence type="ECO:0000256" key="5">
    <source>
        <dbReference type="ARBA" id="ARBA00022691"/>
    </source>
</evidence>
<keyword evidence="2" id="KW-0017">Alkaloid metabolism</keyword>
<feature type="region of interest" description="SAM motif I" evidence="6">
    <location>
        <begin position="210"/>
        <end position="219"/>
    </location>
</feature>
<feature type="domain" description="Methyltransferase" evidence="7">
    <location>
        <begin position="208"/>
        <end position="323"/>
    </location>
</feature>
<keyword evidence="9" id="KW-1185">Reference proteome</keyword>
<dbReference type="GO" id="GO:0008168">
    <property type="term" value="F:methyltransferase activity"/>
    <property type="evidence" value="ECO:0007669"/>
    <property type="project" value="UniProtKB-KW"/>
</dbReference>
<name>A0AAW1PEY6_9CHLO</name>
<gene>
    <name evidence="8" type="ORF">WJX72_011230</name>
</gene>
<comment type="similarity">
    <text evidence="6">Belongs to the class I-like SAM-binding methyltransferase superfamily. gTMT family.</text>
</comment>
<dbReference type="Proteomes" id="UP001489004">
    <property type="component" value="Unassembled WGS sequence"/>
</dbReference>
<protein>
    <recommendedName>
        <fullName evidence="7">Methyltransferase domain-containing protein</fullName>
    </recommendedName>
</protein>
<accession>A0AAW1PEY6</accession>
<dbReference type="Gene3D" id="3.40.50.150">
    <property type="entry name" value="Vaccinia Virus protein VP39"/>
    <property type="match status" value="1"/>
</dbReference>
<comment type="caution">
    <text evidence="8">The sequence shown here is derived from an EMBL/GenBank/DDBJ whole genome shotgun (WGS) entry which is preliminary data.</text>
</comment>
<evidence type="ECO:0000256" key="4">
    <source>
        <dbReference type="ARBA" id="ARBA00022679"/>
    </source>
</evidence>
<dbReference type="SUPFAM" id="SSF53335">
    <property type="entry name" value="S-adenosyl-L-methionine-dependent methyltransferases"/>
    <property type="match status" value="1"/>
</dbReference>
<dbReference type="InterPro" id="IPR025774">
    <property type="entry name" value="PiNMT-like"/>
</dbReference>
<sequence>MAQLLLPQHRGLVCTHPPLCQALSSILPAHRPLHNRIATAQASTGRTAAVISPDTPPASSPAQLEQQQQRIASASCSTDEVATSRPQFVAELSAACCSGAALPPPPAAKLGGLASPTSLAVLGAAALAGYGLKHWYDRGSRPYQGNVGEEYDAWAQEGVLEYYWGEHIHLGWYSDEELARGYKKKDFKQAKLDFVDEMLAWSGAQSPKTILDVGCGIGGTSRRLAKLFPEAQVKGITLSPNQVKRGTELAKEQGLTNVSFEVMDALNMEFEEDSFDLVWGCESGEHMPDKKKYVEAMTRVLKPGGRLVIACWCQREEMASKPFTEDEKKDLQFLYDEWAHPFFISIQEFGRLLQGTGQLEQVETADWTKNTIASWRHSNWVGVWDPWIVVFKGPYIWYKGFAKGRLLQYGILWSVKRADGSL</sequence>
<comment type="pathway">
    <text evidence="1">Alkaloid biosynthesis.</text>
</comment>
<dbReference type="PANTHER" id="PTHR44068:SF11">
    <property type="entry name" value="GERANYL DIPHOSPHATE 2-C-METHYLTRANSFERASE"/>
    <property type="match status" value="1"/>
</dbReference>
<dbReference type="CDD" id="cd02440">
    <property type="entry name" value="AdoMet_MTases"/>
    <property type="match status" value="1"/>
</dbReference>
<feature type="region of interest" description="SAM motif II" evidence="6">
    <location>
        <begin position="273"/>
        <end position="281"/>
    </location>
</feature>
<dbReference type="AlphaFoldDB" id="A0AAW1PEY6"/>
<organism evidence="8 9">
    <name type="scientific">[Myrmecia] bisecta</name>
    <dbReference type="NCBI Taxonomy" id="41462"/>
    <lineage>
        <taxon>Eukaryota</taxon>
        <taxon>Viridiplantae</taxon>
        <taxon>Chlorophyta</taxon>
        <taxon>core chlorophytes</taxon>
        <taxon>Trebouxiophyceae</taxon>
        <taxon>Trebouxiales</taxon>
        <taxon>Trebouxiaceae</taxon>
        <taxon>Myrmecia</taxon>
    </lineage>
</organism>
<dbReference type="PROSITE" id="PS51581">
    <property type="entry name" value="SAM_GTMT"/>
    <property type="match status" value="1"/>
</dbReference>
<keyword evidence="3 6" id="KW-0489">Methyltransferase</keyword>
<dbReference type="GO" id="GO:0032259">
    <property type="term" value="P:methylation"/>
    <property type="evidence" value="ECO:0007669"/>
    <property type="project" value="UniProtKB-UniRule"/>
</dbReference>
<keyword evidence="4 6" id="KW-0808">Transferase</keyword>
<evidence type="ECO:0000313" key="8">
    <source>
        <dbReference type="EMBL" id="KAK9806354.1"/>
    </source>
</evidence>
<dbReference type="PANTHER" id="PTHR44068">
    <property type="entry name" value="ZGC:194242"/>
    <property type="match status" value="1"/>
</dbReference>
<dbReference type="InterPro" id="IPR029063">
    <property type="entry name" value="SAM-dependent_MTases_sf"/>
</dbReference>
<reference evidence="8 9" key="1">
    <citation type="journal article" date="2024" name="Nat. Commun.">
        <title>Phylogenomics reveals the evolutionary origins of lichenization in chlorophyte algae.</title>
        <authorList>
            <person name="Puginier C."/>
            <person name="Libourel C."/>
            <person name="Otte J."/>
            <person name="Skaloud P."/>
            <person name="Haon M."/>
            <person name="Grisel S."/>
            <person name="Petersen M."/>
            <person name="Berrin J.G."/>
            <person name="Delaux P.M."/>
            <person name="Dal Grande F."/>
            <person name="Keller J."/>
        </authorList>
    </citation>
    <scope>NUCLEOTIDE SEQUENCE [LARGE SCALE GENOMIC DNA]</scope>
    <source>
        <strain evidence="8 9">SAG 2043</strain>
    </source>
</reference>
<dbReference type="InterPro" id="IPR025714">
    <property type="entry name" value="Methyltranfer_dom"/>
</dbReference>
<dbReference type="GO" id="GO:0009820">
    <property type="term" value="P:alkaloid metabolic process"/>
    <property type="evidence" value="ECO:0007669"/>
    <property type="project" value="UniProtKB-KW"/>
</dbReference>